<comment type="caution">
    <text evidence="7">The sequence shown here is derived from an EMBL/GenBank/DDBJ whole genome shotgun (WGS) entry which is preliminary data.</text>
</comment>
<comment type="cofactor">
    <cofactor evidence="1">
        <name>Mg(2+)</name>
        <dbReference type="ChEBI" id="CHEBI:18420"/>
    </cofactor>
</comment>
<sequence length="225" mass="25075">MKLLSSNLKALLNRRNTTLEAFLAAHNARKVADLTLGDLMLFCHEENIDFQNLMAYDLSVDKEKARKIKLLILDVDGVMTDAGMFFTENGDQIKKYNAKDGMAIMALKKIGVDVGIISSGFKLEMVKARAELLKIEHLYVGRDPKLQILNEWCEKLNINLSEVGIIGDDINDLKVMTSVGFSVAPSDAVPVVKENVDLVLQSKGGRGCVREFIDYYLLEQPLITP</sequence>
<dbReference type="OrthoDB" id="9805604at2"/>
<dbReference type="SFLD" id="SFLDG01136">
    <property type="entry name" value="C1.6:_Phosphoserine_Phosphatas"/>
    <property type="match status" value="1"/>
</dbReference>
<evidence type="ECO:0000256" key="4">
    <source>
        <dbReference type="ARBA" id="ARBA00022723"/>
    </source>
</evidence>
<evidence type="ECO:0000256" key="5">
    <source>
        <dbReference type="ARBA" id="ARBA00022801"/>
    </source>
</evidence>
<keyword evidence="8" id="KW-1185">Reference proteome</keyword>
<dbReference type="CDD" id="cd01630">
    <property type="entry name" value="HAD_KDO-like"/>
    <property type="match status" value="1"/>
</dbReference>
<dbReference type="PANTHER" id="PTHR21485:SF3">
    <property type="entry name" value="N-ACYLNEURAMINATE CYTIDYLYLTRANSFERASE"/>
    <property type="match status" value="1"/>
</dbReference>
<protein>
    <submittedName>
        <fullName evidence="7">3-deoxy-D-manno-octulosonate 8-phosphate phosphatase</fullName>
    </submittedName>
</protein>
<accession>A0A2I0R0C0</accession>
<proteinExistence type="inferred from homology"/>
<dbReference type="InterPro" id="IPR050793">
    <property type="entry name" value="CMP-NeuNAc_synthase"/>
</dbReference>
<comment type="similarity">
    <text evidence="2">Belongs to the KdsC family.</text>
</comment>
<comment type="subunit">
    <text evidence="3">Homotetramer.</text>
</comment>
<evidence type="ECO:0000313" key="7">
    <source>
        <dbReference type="EMBL" id="PKR79985.1"/>
    </source>
</evidence>
<dbReference type="PANTHER" id="PTHR21485">
    <property type="entry name" value="HAD SUPERFAMILY MEMBERS CMAS AND KDSC"/>
    <property type="match status" value="1"/>
</dbReference>
<dbReference type="InterPro" id="IPR036412">
    <property type="entry name" value="HAD-like_sf"/>
</dbReference>
<dbReference type="AlphaFoldDB" id="A0A2I0R0C0"/>
<dbReference type="FunFam" id="3.40.50.1000:FF:000029">
    <property type="entry name" value="3-deoxy-D-manno-octulosonate 8-phosphate phosphatase KdsC"/>
    <property type="match status" value="1"/>
</dbReference>
<evidence type="ECO:0000256" key="2">
    <source>
        <dbReference type="ARBA" id="ARBA00005893"/>
    </source>
</evidence>
<dbReference type="SFLD" id="SFLDS00003">
    <property type="entry name" value="Haloacid_Dehalogenase"/>
    <property type="match status" value="1"/>
</dbReference>
<organism evidence="7 8">
    <name type="scientific">Brumimicrobium salinarum</name>
    <dbReference type="NCBI Taxonomy" id="2058658"/>
    <lineage>
        <taxon>Bacteria</taxon>
        <taxon>Pseudomonadati</taxon>
        <taxon>Bacteroidota</taxon>
        <taxon>Flavobacteriia</taxon>
        <taxon>Flavobacteriales</taxon>
        <taxon>Crocinitomicaceae</taxon>
        <taxon>Brumimicrobium</taxon>
    </lineage>
</organism>
<dbReference type="RefSeq" id="WP_101335310.1">
    <property type="nucleotide sequence ID" value="NZ_PJNI01000015.1"/>
</dbReference>
<keyword evidence="4" id="KW-0479">Metal-binding</keyword>
<dbReference type="SUPFAM" id="SSF56784">
    <property type="entry name" value="HAD-like"/>
    <property type="match status" value="1"/>
</dbReference>
<reference evidence="7 8" key="1">
    <citation type="submission" date="2017-12" db="EMBL/GenBank/DDBJ databases">
        <title>The draft genome sequence of Brumimicrobium saltpan LHR20.</title>
        <authorList>
            <person name="Do Z.-J."/>
            <person name="Luo H.-R."/>
        </authorList>
    </citation>
    <scope>NUCLEOTIDE SEQUENCE [LARGE SCALE GENOMIC DNA]</scope>
    <source>
        <strain evidence="7 8">LHR20</strain>
    </source>
</reference>
<evidence type="ECO:0000256" key="1">
    <source>
        <dbReference type="ARBA" id="ARBA00001946"/>
    </source>
</evidence>
<dbReference type="GO" id="GO:0046872">
    <property type="term" value="F:metal ion binding"/>
    <property type="evidence" value="ECO:0007669"/>
    <property type="project" value="UniProtKB-KW"/>
</dbReference>
<dbReference type="InterPro" id="IPR010023">
    <property type="entry name" value="KdsC_fam"/>
</dbReference>
<dbReference type="InterPro" id="IPR023214">
    <property type="entry name" value="HAD_sf"/>
</dbReference>
<dbReference type="GO" id="GO:0016788">
    <property type="term" value="F:hydrolase activity, acting on ester bonds"/>
    <property type="evidence" value="ECO:0007669"/>
    <property type="project" value="InterPro"/>
</dbReference>
<keyword evidence="5" id="KW-0378">Hydrolase</keyword>
<dbReference type="GO" id="GO:0008781">
    <property type="term" value="F:N-acylneuraminate cytidylyltransferase activity"/>
    <property type="evidence" value="ECO:0007669"/>
    <property type="project" value="TreeGrafter"/>
</dbReference>
<dbReference type="Pfam" id="PF08282">
    <property type="entry name" value="Hydrolase_3"/>
    <property type="match status" value="1"/>
</dbReference>
<name>A0A2I0R0C0_9FLAO</name>
<dbReference type="EMBL" id="PJNI01000015">
    <property type="protein sequence ID" value="PKR79985.1"/>
    <property type="molecule type" value="Genomic_DNA"/>
</dbReference>
<dbReference type="NCBIfam" id="TIGR01670">
    <property type="entry name" value="KdsC-phosphatas"/>
    <property type="match status" value="1"/>
</dbReference>
<dbReference type="Gene3D" id="3.40.50.1000">
    <property type="entry name" value="HAD superfamily/HAD-like"/>
    <property type="match status" value="1"/>
</dbReference>
<evidence type="ECO:0000313" key="8">
    <source>
        <dbReference type="Proteomes" id="UP000236654"/>
    </source>
</evidence>
<dbReference type="Proteomes" id="UP000236654">
    <property type="component" value="Unassembled WGS sequence"/>
</dbReference>
<evidence type="ECO:0000256" key="3">
    <source>
        <dbReference type="ARBA" id="ARBA00011881"/>
    </source>
</evidence>
<keyword evidence="6" id="KW-0460">Magnesium</keyword>
<dbReference type="SFLD" id="SFLDG01138">
    <property type="entry name" value="C1.6.2:_Deoxy-d-mannose-octulo"/>
    <property type="match status" value="1"/>
</dbReference>
<evidence type="ECO:0000256" key="6">
    <source>
        <dbReference type="ARBA" id="ARBA00022842"/>
    </source>
</evidence>
<gene>
    <name evidence="7" type="ORF">CW751_12225</name>
</gene>